<evidence type="ECO:0000313" key="3">
    <source>
        <dbReference type="Proteomes" id="UP001176941"/>
    </source>
</evidence>
<dbReference type="EMBL" id="OX459940">
    <property type="protein sequence ID" value="CAI9175196.1"/>
    <property type="molecule type" value="Genomic_DNA"/>
</dbReference>
<dbReference type="Proteomes" id="UP001176941">
    <property type="component" value="Chromosome 4"/>
</dbReference>
<feature type="region of interest" description="Disordered" evidence="1">
    <location>
        <begin position="74"/>
        <end position="120"/>
    </location>
</feature>
<accession>A0ABN8ZQK1</accession>
<evidence type="ECO:0000313" key="2">
    <source>
        <dbReference type="EMBL" id="CAI9175196.1"/>
    </source>
</evidence>
<organism evidence="2 3">
    <name type="scientific">Rangifer tarandus platyrhynchus</name>
    <name type="common">Svalbard reindeer</name>
    <dbReference type="NCBI Taxonomy" id="3082113"/>
    <lineage>
        <taxon>Eukaryota</taxon>
        <taxon>Metazoa</taxon>
        <taxon>Chordata</taxon>
        <taxon>Craniata</taxon>
        <taxon>Vertebrata</taxon>
        <taxon>Euteleostomi</taxon>
        <taxon>Mammalia</taxon>
        <taxon>Eutheria</taxon>
        <taxon>Laurasiatheria</taxon>
        <taxon>Artiodactyla</taxon>
        <taxon>Ruminantia</taxon>
        <taxon>Pecora</taxon>
        <taxon>Cervidae</taxon>
        <taxon>Odocoileinae</taxon>
        <taxon>Rangifer</taxon>
    </lineage>
</organism>
<feature type="compositionally biased region" description="Basic and acidic residues" evidence="1">
    <location>
        <begin position="83"/>
        <end position="92"/>
    </location>
</feature>
<name>A0ABN8ZQK1_RANTA</name>
<protein>
    <submittedName>
        <fullName evidence="2">Uncharacterized protein</fullName>
    </submittedName>
</protein>
<sequence>MRGEGLRLQGAGHWVPRTCRRLLTCLCSQMEPLVRFQTRGRLLLLPEPVPTADPLHSHVAPCLRQLCSRGPPPGCAPISGRSQDVRKGEEMTRTGSVDLEPETAYEKKRVSHGMNGGASE</sequence>
<gene>
    <name evidence="2" type="ORF">MRATA1EN1_LOCUS24158</name>
</gene>
<keyword evidence="3" id="KW-1185">Reference proteome</keyword>
<proteinExistence type="predicted"/>
<evidence type="ECO:0000256" key="1">
    <source>
        <dbReference type="SAM" id="MobiDB-lite"/>
    </source>
</evidence>
<reference evidence="2" key="1">
    <citation type="submission" date="2023-04" db="EMBL/GenBank/DDBJ databases">
        <authorList>
            <consortium name="ELIXIR-Norway"/>
        </authorList>
    </citation>
    <scope>NUCLEOTIDE SEQUENCE [LARGE SCALE GENOMIC DNA]</scope>
</reference>